<dbReference type="EMBL" id="GBRH01275286">
    <property type="protein sequence ID" value="JAD22609.1"/>
    <property type="molecule type" value="Transcribed_RNA"/>
</dbReference>
<accession>A0A0A8Y9T0</accession>
<protein>
    <submittedName>
        <fullName evidence="1">Uncharacterized protein</fullName>
    </submittedName>
</protein>
<sequence length="14" mass="1535">MRLMDISPSSPTSL</sequence>
<reference evidence="1" key="1">
    <citation type="submission" date="2014-09" db="EMBL/GenBank/DDBJ databases">
        <authorList>
            <person name="Magalhaes I.L.F."/>
            <person name="Oliveira U."/>
            <person name="Santos F.R."/>
            <person name="Vidigal T.H.D.A."/>
            <person name="Brescovit A.D."/>
            <person name="Santos A.J."/>
        </authorList>
    </citation>
    <scope>NUCLEOTIDE SEQUENCE</scope>
    <source>
        <tissue evidence="1">Shoot tissue taken approximately 20 cm above the soil surface</tissue>
    </source>
</reference>
<reference evidence="1" key="2">
    <citation type="journal article" date="2015" name="Data Brief">
        <title>Shoot transcriptome of the giant reed, Arundo donax.</title>
        <authorList>
            <person name="Barrero R.A."/>
            <person name="Guerrero F.D."/>
            <person name="Moolhuijzen P."/>
            <person name="Goolsby J.A."/>
            <person name="Tidwell J."/>
            <person name="Bellgard S.E."/>
            <person name="Bellgard M.I."/>
        </authorList>
    </citation>
    <scope>NUCLEOTIDE SEQUENCE</scope>
    <source>
        <tissue evidence="1">Shoot tissue taken approximately 20 cm above the soil surface</tissue>
    </source>
</reference>
<evidence type="ECO:0000313" key="1">
    <source>
        <dbReference type="EMBL" id="JAD22609.1"/>
    </source>
</evidence>
<proteinExistence type="predicted"/>
<organism evidence="1">
    <name type="scientific">Arundo donax</name>
    <name type="common">Giant reed</name>
    <name type="synonym">Donax arundinaceus</name>
    <dbReference type="NCBI Taxonomy" id="35708"/>
    <lineage>
        <taxon>Eukaryota</taxon>
        <taxon>Viridiplantae</taxon>
        <taxon>Streptophyta</taxon>
        <taxon>Embryophyta</taxon>
        <taxon>Tracheophyta</taxon>
        <taxon>Spermatophyta</taxon>
        <taxon>Magnoliopsida</taxon>
        <taxon>Liliopsida</taxon>
        <taxon>Poales</taxon>
        <taxon>Poaceae</taxon>
        <taxon>PACMAD clade</taxon>
        <taxon>Arundinoideae</taxon>
        <taxon>Arundineae</taxon>
        <taxon>Arundo</taxon>
    </lineage>
</organism>
<name>A0A0A8Y9T0_ARUDO</name>